<accession>A0A9D1ZTA5</accession>
<feature type="transmembrane region" description="Helical" evidence="1">
    <location>
        <begin position="296"/>
        <end position="322"/>
    </location>
</feature>
<sequence>MTLTEQEAHTWFRTAGAPLVIPARERARWTLARSSPLSAWLIVSSFTYLALLWGIAQLDAEVQDGGVPVDVPDSVLTPIFIALAFMPPLLLLVVPWGLSRLLAPLPFWSQTLIGMLLLPLAAFSMLPQTARWIGLADVADAFAAGDVLWTLGATLLAVYLGLDSLCYWALRQVVKELAALSSMVVKVLPVLMIAVLFFFVNGDIWRVAEALSMQRTLQVVAILTVLSLLVVSSTVTEKTRRLLGARKGDKVEEFTDAEYAGAALQAGDRWRQELEKLPAAGLGRPADFRWGEWNNLVLLPIVVQMIQAVLFAGVVFLFFVWFGTIAIPDATITSWLGFEASKVTLLGVQFPFTDVLVKVSMVLGAFAALNFAAQTSTDSRYAEEFLEPAIGQVRRTVMVRNIYRARDR</sequence>
<name>A0A9D1ZTA5_9MICC</name>
<reference evidence="2" key="1">
    <citation type="journal article" date="2021" name="PeerJ">
        <title>Extensive microbial diversity within the chicken gut microbiome revealed by metagenomics and culture.</title>
        <authorList>
            <person name="Gilroy R."/>
            <person name="Ravi A."/>
            <person name="Getino M."/>
            <person name="Pursley I."/>
            <person name="Horton D.L."/>
            <person name="Alikhan N.F."/>
            <person name="Baker D."/>
            <person name="Gharbi K."/>
            <person name="Hall N."/>
            <person name="Watson M."/>
            <person name="Adriaenssens E.M."/>
            <person name="Foster-Nyarko E."/>
            <person name="Jarju S."/>
            <person name="Secka A."/>
            <person name="Antonio M."/>
            <person name="Oren A."/>
            <person name="Chaudhuri R.R."/>
            <person name="La Ragione R."/>
            <person name="Hildebrand F."/>
            <person name="Pallen M.J."/>
        </authorList>
    </citation>
    <scope>NUCLEOTIDE SEQUENCE</scope>
    <source>
        <strain evidence="2">ChiHjej12B11-9195</strain>
    </source>
</reference>
<evidence type="ECO:0000256" key="1">
    <source>
        <dbReference type="SAM" id="Phobius"/>
    </source>
</evidence>
<dbReference type="AlphaFoldDB" id="A0A9D1ZTA5"/>
<keyword evidence="1" id="KW-1133">Transmembrane helix</keyword>
<dbReference type="Proteomes" id="UP000824134">
    <property type="component" value="Unassembled WGS sequence"/>
</dbReference>
<reference evidence="2" key="2">
    <citation type="submission" date="2021-04" db="EMBL/GenBank/DDBJ databases">
        <authorList>
            <person name="Gilroy R."/>
        </authorList>
    </citation>
    <scope>NUCLEOTIDE SEQUENCE</scope>
    <source>
        <strain evidence="2">ChiHjej12B11-9195</strain>
    </source>
</reference>
<feature type="transmembrane region" description="Helical" evidence="1">
    <location>
        <begin position="355"/>
        <end position="373"/>
    </location>
</feature>
<organism evidence="2 3">
    <name type="scientific">Candidatus Rothia avicola</name>
    <dbReference type="NCBI Taxonomy" id="2840478"/>
    <lineage>
        <taxon>Bacteria</taxon>
        <taxon>Bacillati</taxon>
        <taxon>Actinomycetota</taxon>
        <taxon>Actinomycetes</taxon>
        <taxon>Micrococcales</taxon>
        <taxon>Micrococcaceae</taxon>
        <taxon>Rothia</taxon>
    </lineage>
</organism>
<gene>
    <name evidence="2" type="ORF">H9821_06455</name>
</gene>
<keyword evidence="1" id="KW-0812">Transmembrane</keyword>
<keyword evidence="1" id="KW-0472">Membrane</keyword>
<dbReference type="EMBL" id="DXCN01000048">
    <property type="protein sequence ID" value="HIY95288.1"/>
    <property type="molecule type" value="Genomic_DNA"/>
</dbReference>
<comment type="caution">
    <text evidence="2">The sequence shown here is derived from an EMBL/GenBank/DDBJ whole genome shotgun (WGS) entry which is preliminary data.</text>
</comment>
<feature type="transmembrane region" description="Helical" evidence="1">
    <location>
        <begin position="177"/>
        <end position="199"/>
    </location>
</feature>
<proteinExistence type="predicted"/>
<feature type="transmembrane region" description="Helical" evidence="1">
    <location>
        <begin position="37"/>
        <end position="56"/>
    </location>
</feature>
<evidence type="ECO:0000313" key="3">
    <source>
        <dbReference type="Proteomes" id="UP000824134"/>
    </source>
</evidence>
<evidence type="ECO:0000313" key="2">
    <source>
        <dbReference type="EMBL" id="HIY95288.1"/>
    </source>
</evidence>
<protein>
    <submittedName>
        <fullName evidence="2">Uncharacterized protein</fullName>
    </submittedName>
</protein>
<feature type="transmembrane region" description="Helical" evidence="1">
    <location>
        <begin position="219"/>
        <end position="236"/>
    </location>
</feature>
<feature type="transmembrane region" description="Helical" evidence="1">
    <location>
        <begin position="147"/>
        <end position="170"/>
    </location>
</feature>
<feature type="transmembrane region" description="Helical" evidence="1">
    <location>
        <begin position="105"/>
        <end position="127"/>
    </location>
</feature>
<feature type="transmembrane region" description="Helical" evidence="1">
    <location>
        <begin position="76"/>
        <end position="98"/>
    </location>
</feature>